<name>A0A7W7RDS7_9ACTN</name>
<dbReference type="Gene3D" id="1.10.530.10">
    <property type="match status" value="1"/>
</dbReference>
<gene>
    <name evidence="3" type="ORF">F4561_000957</name>
</gene>
<evidence type="ECO:0000313" key="4">
    <source>
        <dbReference type="Proteomes" id="UP000523007"/>
    </source>
</evidence>
<dbReference type="Proteomes" id="UP000523007">
    <property type="component" value="Unassembled WGS sequence"/>
</dbReference>
<keyword evidence="4" id="KW-1185">Reference proteome</keyword>
<sequence>MDTPPGRIRPERPEDGGASFVEVGMVTTLAATIILAIAQSEISETINDSMREVVCLVEGPECGESWTEHDRPDEPEEYNFAAGTGGRAGDNEENKKTGKKIAAERGFTGREWDCLETLWSHESNWDHNATNPSSGAHGIPQSLPGNKMSSHGSDWRTNPVTQIEWGLDYIEDRYNTPCEAWAFWQNPNGGPPGASANWY</sequence>
<evidence type="ECO:0000313" key="3">
    <source>
        <dbReference type="EMBL" id="MBB4930137.1"/>
    </source>
</evidence>
<feature type="region of interest" description="Disordered" evidence="1">
    <location>
        <begin position="63"/>
        <end position="96"/>
    </location>
</feature>
<dbReference type="InterPro" id="IPR023346">
    <property type="entry name" value="Lysozyme-like_dom_sf"/>
</dbReference>
<dbReference type="AlphaFoldDB" id="A0A7W7RDS7"/>
<feature type="domain" description="Transglycosylase SLT" evidence="2">
    <location>
        <begin position="111"/>
        <end position="178"/>
    </location>
</feature>
<organism evidence="3 4">
    <name type="scientific">Lipingzhangella halophila</name>
    <dbReference type="NCBI Taxonomy" id="1783352"/>
    <lineage>
        <taxon>Bacteria</taxon>
        <taxon>Bacillati</taxon>
        <taxon>Actinomycetota</taxon>
        <taxon>Actinomycetes</taxon>
        <taxon>Streptosporangiales</taxon>
        <taxon>Nocardiopsidaceae</taxon>
        <taxon>Lipingzhangella</taxon>
    </lineage>
</organism>
<accession>A0A7W7RDS7</accession>
<dbReference type="Pfam" id="PF01464">
    <property type="entry name" value="SLT"/>
    <property type="match status" value="1"/>
</dbReference>
<feature type="region of interest" description="Disordered" evidence="1">
    <location>
        <begin position="126"/>
        <end position="155"/>
    </location>
</feature>
<dbReference type="InterPro" id="IPR008258">
    <property type="entry name" value="Transglycosylase_SLT_dom_1"/>
</dbReference>
<reference evidence="3 4" key="1">
    <citation type="submission" date="2020-08" db="EMBL/GenBank/DDBJ databases">
        <title>Sequencing the genomes of 1000 actinobacteria strains.</title>
        <authorList>
            <person name="Klenk H.-P."/>
        </authorList>
    </citation>
    <scope>NUCLEOTIDE SEQUENCE [LARGE SCALE GENOMIC DNA]</scope>
    <source>
        <strain evidence="3 4">DSM 102030</strain>
    </source>
</reference>
<evidence type="ECO:0000256" key="1">
    <source>
        <dbReference type="SAM" id="MobiDB-lite"/>
    </source>
</evidence>
<protein>
    <recommendedName>
        <fullName evidence="2">Transglycosylase SLT domain-containing protein</fullName>
    </recommendedName>
</protein>
<feature type="compositionally biased region" description="Polar residues" evidence="1">
    <location>
        <begin position="143"/>
        <end position="155"/>
    </location>
</feature>
<dbReference type="EMBL" id="JACHJT010000001">
    <property type="protein sequence ID" value="MBB4930137.1"/>
    <property type="molecule type" value="Genomic_DNA"/>
</dbReference>
<comment type="caution">
    <text evidence="3">The sequence shown here is derived from an EMBL/GenBank/DDBJ whole genome shotgun (WGS) entry which is preliminary data.</text>
</comment>
<dbReference type="RefSeq" id="WP_246437137.1">
    <property type="nucleotide sequence ID" value="NZ_JACHJT010000001.1"/>
</dbReference>
<proteinExistence type="predicted"/>
<evidence type="ECO:0000259" key="2">
    <source>
        <dbReference type="Pfam" id="PF01464"/>
    </source>
</evidence>
<dbReference type="SUPFAM" id="SSF53955">
    <property type="entry name" value="Lysozyme-like"/>
    <property type="match status" value="1"/>
</dbReference>